<keyword evidence="3" id="KW-0804">Transcription</keyword>
<reference evidence="5" key="1">
    <citation type="journal article" date="2014" name="Int. J. Syst. Evol. Microbiol.">
        <title>Complete genome sequence of Corynebacterium casei LMG S-19264T (=DSM 44701T), isolated from a smear-ripened cheese.</title>
        <authorList>
            <consortium name="US DOE Joint Genome Institute (JGI-PGF)"/>
            <person name="Walter F."/>
            <person name="Albersmeier A."/>
            <person name="Kalinowski J."/>
            <person name="Ruckert C."/>
        </authorList>
    </citation>
    <scope>NUCLEOTIDE SEQUENCE</scope>
    <source>
        <strain evidence="5">CGMCC 4.7430</strain>
    </source>
</reference>
<proteinExistence type="predicted"/>
<feature type="domain" description="HTH asnC-type" evidence="4">
    <location>
        <begin position="1"/>
        <end position="54"/>
    </location>
</feature>
<dbReference type="PANTHER" id="PTHR30154:SF53">
    <property type="entry name" value="HTH-TYPE TRANSCRIPTIONAL REGULATOR LRPC"/>
    <property type="match status" value="1"/>
</dbReference>
<dbReference type="PRINTS" id="PR00033">
    <property type="entry name" value="HTHASNC"/>
</dbReference>
<dbReference type="Pfam" id="PF01037">
    <property type="entry name" value="AsnC_trans_reg"/>
    <property type="match status" value="1"/>
</dbReference>
<accession>A0A918A2Q2</accession>
<evidence type="ECO:0000256" key="1">
    <source>
        <dbReference type="ARBA" id="ARBA00023015"/>
    </source>
</evidence>
<evidence type="ECO:0000313" key="6">
    <source>
        <dbReference type="Proteomes" id="UP000660745"/>
    </source>
</evidence>
<dbReference type="GO" id="GO:0005829">
    <property type="term" value="C:cytosol"/>
    <property type="evidence" value="ECO:0007669"/>
    <property type="project" value="TreeGrafter"/>
</dbReference>
<dbReference type="SUPFAM" id="SSF46785">
    <property type="entry name" value="Winged helix' DNA-binding domain"/>
    <property type="match status" value="1"/>
</dbReference>
<dbReference type="EMBL" id="BMNK01000003">
    <property type="protein sequence ID" value="GGP05316.1"/>
    <property type="molecule type" value="Genomic_DNA"/>
</dbReference>
<dbReference type="GO" id="GO:0043565">
    <property type="term" value="F:sequence-specific DNA binding"/>
    <property type="evidence" value="ECO:0007669"/>
    <property type="project" value="InterPro"/>
</dbReference>
<dbReference type="InterPro" id="IPR000485">
    <property type="entry name" value="AsnC-type_HTH_dom"/>
</dbReference>
<sequence>MDAIDRQILDQLVLDGRASMTKIATVVSLSVPAVKRRITRLERDGVIRGYTAIVQEPGPAKMHALVELFCVGDAQSQDAARVFGTRPEVRMAFTAAGDSDVVMLVRVDGTDHLESLLLDLRRHPMVQRTRALVLLNSLVDRLAP</sequence>
<protein>
    <submittedName>
        <fullName evidence="5">AsnC family transcriptional regulator</fullName>
    </submittedName>
</protein>
<keyword evidence="6" id="KW-1185">Reference proteome</keyword>
<dbReference type="Gene3D" id="3.30.70.920">
    <property type="match status" value="1"/>
</dbReference>
<dbReference type="InterPro" id="IPR036390">
    <property type="entry name" value="WH_DNA-bd_sf"/>
</dbReference>
<keyword evidence="1" id="KW-0805">Transcription regulation</keyword>
<dbReference type="InterPro" id="IPR019887">
    <property type="entry name" value="Tscrpt_reg_AsnC/Lrp_C"/>
</dbReference>
<gene>
    <name evidence="5" type="ORF">GCM10012278_24360</name>
</gene>
<dbReference type="Pfam" id="PF13412">
    <property type="entry name" value="HTH_24"/>
    <property type="match status" value="1"/>
</dbReference>
<organism evidence="5 6">
    <name type="scientific">Nonomuraea glycinis</name>
    <dbReference type="NCBI Taxonomy" id="2047744"/>
    <lineage>
        <taxon>Bacteria</taxon>
        <taxon>Bacillati</taxon>
        <taxon>Actinomycetota</taxon>
        <taxon>Actinomycetes</taxon>
        <taxon>Streptosporangiales</taxon>
        <taxon>Streptosporangiaceae</taxon>
        <taxon>Nonomuraea</taxon>
    </lineage>
</organism>
<dbReference type="InterPro" id="IPR011008">
    <property type="entry name" value="Dimeric_a/b-barrel"/>
</dbReference>
<dbReference type="Proteomes" id="UP000660745">
    <property type="component" value="Unassembled WGS sequence"/>
</dbReference>
<dbReference type="PANTHER" id="PTHR30154">
    <property type="entry name" value="LEUCINE-RESPONSIVE REGULATORY PROTEIN"/>
    <property type="match status" value="1"/>
</dbReference>
<evidence type="ECO:0000259" key="4">
    <source>
        <dbReference type="PROSITE" id="PS50956"/>
    </source>
</evidence>
<evidence type="ECO:0000313" key="5">
    <source>
        <dbReference type="EMBL" id="GGP05316.1"/>
    </source>
</evidence>
<keyword evidence="2" id="KW-0238">DNA-binding</keyword>
<comment type="caution">
    <text evidence="5">The sequence shown here is derived from an EMBL/GenBank/DDBJ whole genome shotgun (WGS) entry which is preliminary data.</text>
</comment>
<reference evidence="5" key="2">
    <citation type="submission" date="2020-09" db="EMBL/GenBank/DDBJ databases">
        <authorList>
            <person name="Sun Q."/>
            <person name="Zhou Y."/>
        </authorList>
    </citation>
    <scope>NUCLEOTIDE SEQUENCE</scope>
    <source>
        <strain evidence="5">CGMCC 4.7430</strain>
    </source>
</reference>
<dbReference type="InterPro" id="IPR036388">
    <property type="entry name" value="WH-like_DNA-bd_sf"/>
</dbReference>
<dbReference type="InterPro" id="IPR019888">
    <property type="entry name" value="Tscrpt_reg_AsnC-like"/>
</dbReference>
<dbReference type="RefSeq" id="WP_189138632.1">
    <property type="nucleotide sequence ID" value="NZ_BMNK01000003.1"/>
</dbReference>
<name>A0A918A2Q2_9ACTN</name>
<evidence type="ECO:0000256" key="2">
    <source>
        <dbReference type="ARBA" id="ARBA00023125"/>
    </source>
</evidence>
<dbReference type="GO" id="GO:0043200">
    <property type="term" value="P:response to amino acid"/>
    <property type="evidence" value="ECO:0007669"/>
    <property type="project" value="TreeGrafter"/>
</dbReference>
<dbReference type="AlphaFoldDB" id="A0A918A2Q2"/>
<dbReference type="SMART" id="SM00344">
    <property type="entry name" value="HTH_ASNC"/>
    <property type="match status" value="1"/>
</dbReference>
<evidence type="ECO:0000256" key="3">
    <source>
        <dbReference type="ARBA" id="ARBA00023163"/>
    </source>
</evidence>
<dbReference type="Gene3D" id="1.10.10.10">
    <property type="entry name" value="Winged helix-like DNA-binding domain superfamily/Winged helix DNA-binding domain"/>
    <property type="match status" value="1"/>
</dbReference>
<dbReference type="PROSITE" id="PS50956">
    <property type="entry name" value="HTH_ASNC_2"/>
    <property type="match status" value="1"/>
</dbReference>
<dbReference type="SUPFAM" id="SSF54909">
    <property type="entry name" value="Dimeric alpha+beta barrel"/>
    <property type="match status" value="1"/>
</dbReference>